<organism evidence="8 9">
    <name type="scientific">Pararobbsia alpina</name>
    <dbReference type="NCBI Taxonomy" id="621374"/>
    <lineage>
        <taxon>Bacteria</taxon>
        <taxon>Pseudomonadati</taxon>
        <taxon>Pseudomonadota</taxon>
        <taxon>Betaproteobacteria</taxon>
        <taxon>Burkholderiales</taxon>
        <taxon>Burkholderiaceae</taxon>
        <taxon>Pararobbsia</taxon>
    </lineage>
</organism>
<keyword evidence="2" id="KW-0812">Transmembrane</keyword>
<feature type="domain" description="Multidrug resistance protein MdtA-like barrel-sandwich hybrid" evidence="6">
    <location>
        <begin position="47"/>
        <end position="186"/>
    </location>
</feature>
<dbReference type="Pfam" id="PF25963">
    <property type="entry name" value="Beta-barrel_AAEA"/>
    <property type="match status" value="1"/>
</dbReference>
<evidence type="ECO:0000259" key="6">
    <source>
        <dbReference type="Pfam" id="PF25917"/>
    </source>
</evidence>
<dbReference type="Pfam" id="PF25917">
    <property type="entry name" value="BSH_RND"/>
    <property type="match status" value="1"/>
</dbReference>
<dbReference type="SUPFAM" id="SSF111369">
    <property type="entry name" value="HlyD-like secretion proteins"/>
    <property type="match status" value="1"/>
</dbReference>
<feature type="domain" description="p-hydroxybenzoic acid efflux pump subunit AaeA-like beta-barrel" evidence="7">
    <location>
        <begin position="189"/>
        <end position="285"/>
    </location>
</feature>
<dbReference type="PANTHER" id="PTHR30367">
    <property type="entry name" value="P-HYDROXYBENZOIC ACID EFFLUX PUMP SUBUNIT AAEA-RELATED"/>
    <property type="match status" value="1"/>
</dbReference>
<evidence type="ECO:0000313" key="9">
    <source>
        <dbReference type="Proteomes" id="UP000494115"/>
    </source>
</evidence>
<dbReference type="Proteomes" id="UP000494115">
    <property type="component" value="Unassembled WGS sequence"/>
</dbReference>
<reference evidence="8 9" key="1">
    <citation type="submission" date="2020-04" db="EMBL/GenBank/DDBJ databases">
        <authorList>
            <person name="De Canck E."/>
        </authorList>
    </citation>
    <scope>NUCLEOTIDE SEQUENCE [LARGE SCALE GENOMIC DNA]</scope>
    <source>
        <strain evidence="8 9">LMG 28138</strain>
    </source>
</reference>
<dbReference type="Gene3D" id="2.40.30.170">
    <property type="match status" value="1"/>
</dbReference>
<dbReference type="InterPro" id="IPR058634">
    <property type="entry name" value="AaeA-lik-b-barrel"/>
</dbReference>
<evidence type="ECO:0000256" key="4">
    <source>
        <dbReference type="ARBA" id="ARBA00023136"/>
    </source>
</evidence>
<evidence type="ECO:0000256" key="2">
    <source>
        <dbReference type="ARBA" id="ARBA00022692"/>
    </source>
</evidence>
<evidence type="ECO:0000256" key="5">
    <source>
        <dbReference type="SAM" id="Coils"/>
    </source>
</evidence>
<protein>
    <submittedName>
        <fullName evidence="8">p-hydroxybenzoic acid efflux pump subunit AaeA</fullName>
    </submittedName>
</protein>
<dbReference type="InterPro" id="IPR058625">
    <property type="entry name" value="MdtA-like_BSH"/>
</dbReference>
<evidence type="ECO:0000256" key="3">
    <source>
        <dbReference type="ARBA" id="ARBA00022989"/>
    </source>
</evidence>
<evidence type="ECO:0000256" key="1">
    <source>
        <dbReference type="ARBA" id="ARBA00009477"/>
    </source>
</evidence>
<dbReference type="InterPro" id="IPR050393">
    <property type="entry name" value="MFP_Efflux_Pump"/>
</dbReference>
<keyword evidence="5" id="KW-0175">Coiled coil</keyword>
<sequence length="299" mass="32795">MNILLIQLGRFALTATVVAIAGFAGEWLWIHYHDDPWTRDGRVRADVVQVAPDVAGWVTQVAVHDNQRVRKGQLLFMIDQPRYAIALRQAEAVVVSDRASLAEAQREDQRDRTLGELVGAEARQQSATRVNEAEAALTEALANRDGARLNLERTSVSASVDGVVTNLELRPGDYLSVGRPALALVDTGTLRVDGYFEETKLRHIRVGDRASVRIMGVPTLLYGHVQGIAAGIEDRERGLGGNLLSNVDPTFNWVRLAQRIPVRVELDTAPPDIRLISGRTATVTVLEPTTVHTPAEVRP</sequence>
<dbReference type="EMBL" id="CADIKM010000035">
    <property type="protein sequence ID" value="CAB3799874.1"/>
    <property type="molecule type" value="Genomic_DNA"/>
</dbReference>
<dbReference type="GO" id="GO:0016020">
    <property type="term" value="C:membrane"/>
    <property type="evidence" value="ECO:0007669"/>
    <property type="project" value="InterPro"/>
</dbReference>
<evidence type="ECO:0000259" key="7">
    <source>
        <dbReference type="Pfam" id="PF25963"/>
    </source>
</evidence>
<proteinExistence type="inferred from homology"/>
<keyword evidence="9" id="KW-1185">Reference proteome</keyword>
<dbReference type="GO" id="GO:0022857">
    <property type="term" value="F:transmembrane transporter activity"/>
    <property type="evidence" value="ECO:0007669"/>
    <property type="project" value="InterPro"/>
</dbReference>
<keyword evidence="4" id="KW-0472">Membrane</keyword>
<name>A0A6S7BGT4_9BURK</name>
<accession>A0A6S7BGT4</accession>
<comment type="similarity">
    <text evidence="1">Belongs to the membrane fusion protein (MFP) (TC 8.A.1) family.</text>
</comment>
<dbReference type="InterPro" id="IPR006143">
    <property type="entry name" value="RND_pump_MFP"/>
</dbReference>
<evidence type="ECO:0000313" key="8">
    <source>
        <dbReference type="EMBL" id="CAB3799874.1"/>
    </source>
</evidence>
<feature type="coiled-coil region" evidence="5">
    <location>
        <begin position="87"/>
        <end position="150"/>
    </location>
</feature>
<keyword evidence="3" id="KW-1133">Transmembrane helix</keyword>
<dbReference type="AlphaFoldDB" id="A0A6S7BGT4"/>
<dbReference type="NCBIfam" id="TIGR01730">
    <property type="entry name" value="RND_mfp"/>
    <property type="match status" value="1"/>
</dbReference>
<dbReference type="RefSeq" id="WP_175107377.1">
    <property type="nucleotide sequence ID" value="NZ_CADIKM010000035.1"/>
</dbReference>
<dbReference type="PANTHER" id="PTHR30367:SF12">
    <property type="entry name" value="P-HYDROXYBENZOIC ACID EFFLUX PUMP SUBUNIT AAEA"/>
    <property type="match status" value="1"/>
</dbReference>
<dbReference type="Gene3D" id="2.40.50.100">
    <property type="match status" value="1"/>
</dbReference>
<gene>
    <name evidence="8" type="primary">aaeA_3</name>
    <name evidence="8" type="ORF">LMG28138_04751</name>
</gene>